<reference evidence="2 3" key="1">
    <citation type="submission" date="2019-03" db="EMBL/GenBank/DDBJ databases">
        <title>Genomic Encyclopedia of Type Strains, Phase III (KMG-III): the genomes of soil and plant-associated and newly described type strains.</title>
        <authorList>
            <person name="Whitman W."/>
        </authorList>
    </citation>
    <scope>NUCLEOTIDE SEQUENCE [LARGE SCALE GENOMIC DNA]</scope>
    <source>
        <strain evidence="2 3">CGMCC 1.12802</strain>
    </source>
</reference>
<dbReference type="Proteomes" id="UP000295313">
    <property type="component" value="Unassembled WGS sequence"/>
</dbReference>
<feature type="transmembrane region" description="Helical" evidence="1">
    <location>
        <begin position="12"/>
        <end position="34"/>
    </location>
</feature>
<protein>
    <submittedName>
        <fullName evidence="2">Uncharacterized protein</fullName>
    </submittedName>
</protein>
<proteinExistence type="predicted"/>
<sequence>MKKYLKEYTENLSVIILLFYILGFCYQFCYYQYFDIEIQYYISLTDIIFTSIGNLVTSLIIFLFIEVLILVPADFFTAYLFRYKSYNKYETKSYKIKFRLDRFKDYLISKNRKYYSFTLTVLFFFVGAFVFDDSIYFYSILIINFLYHLYQLIEPKEGVLDIKMKRNITSISLLIVLLLSYSYWGHTDASNLKKEYTSKIITFGDISTDNNIYKYIGETSGYYFVLNSKTDDVLIANKEGIETAKVQPNRFRENEKKQVEKQMNEFFEKINYYLHINNR</sequence>
<gene>
    <name evidence="2" type="ORF">B0I22_1654</name>
</gene>
<feature type="transmembrane region" description="Helical" evidence="1">
    <location>
        <begin position="165"/>
        <end position="184"/>
    </location>
</feature>
<evidence type="ECO:0000313" key="3">
    <source>
        <dbReference type="Proteomes" id="UP000295313"/>
    </source>
</evidence>
<comment type="caution">
    <text evidence="2">The sequence shown here is derived from an EMBL/GenBank/DDBJ whole genome shotgun (WGS) entry which is preliminary data.</text>
</comment>
<dbReference type="AlphaFoldDB" id="A0A4R8IEH6"/>
<keyword evidence="1" id="KW-1133">Transmembrane helix</keyword>
<evidence type="ECO:0000256" key="1">
    <source>
        <dbReference type="SAM" id="Phobius"/>
    </source>
</evidence>
<keyword evidence="1" id="KW-0472">Membrane</keyword>
<keyword evidence="3" id="KW-1185">Reference proteome</keyword>
<feature type="transmembrane region" description="Helical" evidence="1">
    <location>
        <begin position="114"/>
        <end position="130"/>
    </location>
</feature>
<dbReference type="OrthoDB" id="1262046at2"/>
<evidence type="ECO:0000313" key="2">
    <source>
        <dbReference type="EMBL" id="TDX84060.1"/>
    </source>
</evidence>
<name>A0A4R8IEH6_9FLAO</name>
<dbReference type="RefSeq" id="WP_133944106.1">
    <property type="nucleotide sequence ID" value="NZ_SOEO01000002.1"/>
</dbReference>
<organism evidence="2 3">
    <name type="scientific">Epilithonimonas xixisoli</name>
    <dbReference type="NCBI Taxonomy" id="1476462"/>
    <lineage>
        <taxon>Bacteria</taxon>
        <taxon>Pseudomonadati</taxon>
        <taxon>Bacteroidota</taxon>
        <taxon>Flavobacteriia</taxon>
        <taxon>Flavobacteriales</taxon>
        <taxon>Weeksellaceae</taxon>
        <taxon>Chryseobacterium group</taxon>
        <taxon>Epilithonimonas</taxon>
    </lineage>
</organism>
<keyword evidence="1" id="KW-0812">Transmembrane</keyword>
<accession>A0A4R8IEH6</accession>
<feature type="transmembrane region" description="Helical" evidence="1">
    <location>
        <begin position="136"/>
        <end position="153"/>
    </location>
</feature>
<dbReference type="EMBL" id="SOEO01000002">
    <property type="protein sequence ID" value="TDX84060.1"/>
    <property type="molecule type" value="Genomic_DNA"/>
</dbReference>
<feature type="transmembrane region" description="Helical" evidence="1">
    <location>
        <begin position="54"/>
        <end position="81"/>
    </location>
</feature>